<dbReference type="PROSITE" id="PS51450">
    <property type="entry name" value="LRR"/>
    <property type="match status" value="1"/>
</dbReference>
<sequence length="378" mass="41480">FSSNMDVFEYIAILVLVARTTHCGASAFDIRDGDGKAAGHQVHSAKADSCPDGESIAPCVCSYIVEGDGQMDLDCSKISGEEQLGQVFENLPPNTHFESFTLNSNHELKTLTSGVFQSTTFTKILMIFNSLEAVESGALDASSETLTTLDLWGNSISSQTGFPFKDLPIFGSLEVLDLADNAIPGWPEGITSDTLTRLDLSGNPIFDLPQGAFDGLSILQYLILGDVNLTGIEPETFTSLGRLKALDLRLNDLTALPEDSLNFNSSYIEHIYVHHNKLKSIHPHAIASSDSVPDLHFEDNELISLDEAVWRPWLQNGSRLTVNGNPLICDCGVAWLVLNRDLLEQVEEPVLCTSIGYDKDEKLPHFLHHLNPDKYENC</sequence>
<dbReference type="AlphaFoldDB" id="A0AAV2QA00"/>
<dbReference type="PANTHER" id="PTHR24366:SF161">
    <property type="entry name" value="TIR DOMAIN-CONTAINING PROTEIN"/>
    <property type="match status" value="1"/>
</dbReference>
<evidence type="ECO:0000256" key="1">
    <source>
        <dbReference type="ARBA" id="ARBA00022614"/>
    </source>
</evidence>
<dbReference type="InterPro" id="IPR003591">
    <property type="entry name" value="Leu-rich_rpt_typical-subtyp"/>
</dbReference>
<name>A0AAV2QA00_MEGNR</name>
<feature type="signal peptide" evidence="4">
    <location>
        <begin position="1"/>
        <end position="27"/>
    </location>
</feature>
<feature type="chain" id="PRO_5043920781" evidence="4">
    <location>
        <begin position="28"/>
        <end position="378"/>
    </location>
</feature>
<dbReference type="PANTHER" id="PTHR24366">
    <property type="entry name" value="IG(IMMUNOGLOBULIN) AND LRR(LEUCINE RICH REPEAT) DOMAINS"/>
    <property type="match status" value="1"/>
</dbReference>
<dbReference type="InterPro" id="IPR001611">
    <property type="entry name" value="Leu-rich_rpt"/>
</dbReference>
<dbReference type="Pfam" id="PF13855">
    <property type="entry name" value="LRR_8"/>
    <property type="match status" value="1"/>
</dbReference>
<keyword evidence="2 4" id="KW-0732">Signal</keyword>
<evidence type="ECO:0000256" key="3">
    <source>
        <dbReference type="ARBA" id="ARBA00022737"/>
    </source>
</evidence>
<keyword evidence="3" id="KW-0677">Repeat</keyword>
<comment type="caution">
    <text evidence="5">The sequence shown here is derived from an EMBL/GenBank/DDBJ whole genome shotgun (WGS) entry which is preliminary data.</text>
</comment>
<evidence type="ECO:0000256" key="4">
    <source>
        <dbReference type="SAM" id="SignalP"/>
    </source>
</evidence>
<dbReference type="Gene3D" id="3.80.10.10">
    <property type="entry name" value="Ribonuclease Inhibitor"/>
    <property type="match status" value="2"/>
</dbReference>
<dbReference type="EMBL" id="CAXKWB010004667">
    <property type="protein sequence ID" value="CAL4074744.1"/>
    <property type="molecule type" value="Genomic_DNA"/>
</dbReference>
<evidence type="ECO:0000313" key="6">
    <source>
        <dbReference type="Proteomes" id="UP001497623"/>
    </source>
</evidence>
<accession>A0AAV2QA00</accession>
<reference evidence="5 6" key="1">
    <citation type="submission" date="2024-05" db="EMBL/GenBank/DDBJ databases">
        <authorList>
            <person name="Wallberg A."/>
        </authorList>
    </citation>
    <scope>NUCLEOTIDE SEQUENCE [LARGE SCALE GENOMIC DNA]</scope>
</reference>
<evidence type="ECO:0000313" key="5">
    <source>
        <dbReference type="EMBL" id="CAL4074744.1"/>
    </source>
</evidence>
<protein>
    <submittedName>
        <fullName evidence="5">Uncharacterized protein</fullName>
    </submittedName>
</protein>
<keyword evidence="1" id="KW-0433">Leucine-rich repeat</keyword>
<dbReference type="SMART" id="SM00369">
    <property type="entry name" value="LRR_TYP"/>
    <property type="match status" value="4"/>
</dbReference>
<dbReference type="SUPFAM" id="SSF52058">
    <property type="entry name" value="L domain-like"/>
    <property type="match status" value="1"/>
</dbReference>
<evidence type="ECO:0000256" key="2">
    <source>
        <dbReference type="ARBA" id="ARBA00022729"/>
    </source>
</evidence>
<feature type="non-terminal residue" evidence="5">
    <location>
        <position position="1"/>
    </location>
</feature>
<keyword evidence="6" id="KW-1185">Reference proteome</keyword>
<gene>
    <name evidence="5" type="ORF">MNOR_LOCUS9593</name>
</gene>
<dbReference type="Proteomes" id="UP001497623">
    <property type="component" value="Unassembled WGS sequence"/>
</dbReference>
<dbReference type="InterPro" id="IPR032675">
    <property type="entry name" value="LRR_dom_sf"/>
</dbReference>
<proteinExistence type="predicted"/>
<organism evidence="5 6">
    <name type="scientific">Meganyctiphanes norvegica</name>
    <name type="common">Northern krill</name>
    <name type="synonym">Thysanopoda norvegica</name>
    <dbReference type="NCBI Taxonomy" id="48144"/>
    <lineage>
        <taxon>Eukaryota</taxon>
        <taxon>Metazoa</taxon>
        <taxon>Ecdysozoa</taxon>
        <taxon>Arthropoda</taxon>
        <taxon>Crustacea</taxon>
        <taxon>Multicrustacea</taxon>
        <taxon>Malacostraca</taxon>
        <taxon>Eumalacostraca</taxon>
        <taxon>Eucarida</taxon>
        <taxon>Euphausiacea</taxon>
        <taxon>Euphausiidae</taxon>
        <taxon>Meganyctiphanes</taxon>
    </lineage>
</organism>